<reference evidence="2 3" key="1">
    <citation type="submission" date="2019-12" db="EMBL/GenBank/DDBJ databases">
        <authorList>
            <person name="Li M."/>
        </authorList>
    </citation>
    <scope>NUCLEOTIDE SEQUENCE [LARGE SCALE GENOMIC DNA]</scope>
    <source>
        <strain evidence="2 3">GBMRC 2046</strain>
    </source>
</reference>
<dbReference type="InterPro" id="IPR035965">
    <property type="entry name" value="PAS-like_dom_sf"/>
</dbReference>
<accession>A0A7X3LQV2</accession>
<evidence type="ECO:0000313" key="2">
    <source>
        <dbReference type="EMBL" id="MXN63409.1"/>
    </source>
</evidence>
<evidence type="ECO:0000256" key="1">
    <source>
        <dbReference type="SAM" id="MobiDB-lite"/>
    </source>
</evidence>
<dbReference type="Gene3D" id="3.30.450.20">
    <property type="entry name" value="PAS domain"/>
    <property type="match status" value="1"/>
</dbReference>
<dbReference type="AlphaFoldDB" id="A0A7X3LQV2"/>
<protein>
    <recommendedName>
        <fullName evidence="4">PAS domain-containing protein</fullName>
    </recommendedName>
</protein>
<name>A0A7X3LQV2_9HYPH</name>
<evidence type="ECO:0000313" key="3">
    <source>
        <dbReference type="Proteomes" id="UP000433101"/>
    </source>
</evidence>
<dbReference type="SUPFAM" id="SSF55785">
    <property type="entry name" value="PYP-like sensor domain (PAS domain)"/>
    <property type="match status" value="1"/>
</dbReference>
<organism evidence="2 3">
    <name type="scientific">Stappia sediminis</name>
    <dbReference type="NCBI Taxonomy" id="2692190"/>
    <lineage>
        <taxon>Bacteria</taxon>
        <taxon>Pseudomonadati</taxon>
        <taxon>Pseudomonadota</taxon>
        <taxon>Alphaproteobacteria</taxon>
        <taxon>Hyphomicrobiales</taxon>
        <taxon>Stappiaceae</taxon>
        <taxon>Stappia</taxon>
    </lineage>
</organism>
<gene>
    <name evidence="2" type="ORF">GR183_00700</name>
</gene>
<evidence type="ECO:0008006" key="4">
    <source>
        <dbReference type="Google" id="ProtNLM"/>
    </source>
</evidence>
<keyword evidence="3" id="KW-1185">Reference proteome</keyword>
<dbReference type="RefSeq" id="WP_160773667.1">
    <property type="nucleotide sequence ID" value="NZ_WUMV01000001.1"/>
</dbReference>
<feature type="region of interest" description="Disordered" evidence="1">
    <location>
        <begin position="1"/>
        <end position="27"/>
    </location>
</feature>
<sequence length="372" mass="39808">MEALERAAEPETKETQAKPAEAGKAEAEGTPAISLAGLTFFVVDAVAKQLIWMEPEGLDFAGEAGLKEAPLSSALRRLSQGDQKQVLSLIQRAMHKGKAGPIDLGGDDIGHGLSLSARRYETSGGGALVIAAADGDGIAETGGAAVRGVAPLIRHLVEGSSKSVLVVDSFGYVRYANDHFFRMFQIADPQFCIGRNIAHIPNRLGKTLPPLILTGLARRAPEHAARRFLLPSGDAVSLSFSLVPFRVSAGLGGAVFTAERQLADGVDFQRVMDLLSTSVLVVDVKTRMMIAANETARRSFAMSRQMMESAPITETLLHPKTFKSLIDHAQQGSQSPVQATISGFDGVTRAKRLKATLMHQDESIYLVIESKH</sequence>
<dbReference type="Proteomes" id="UP000433101">
    <property type="component" value="Unassembled WGS sequence"/>
</dbReference>
<proteinExistence type="predicted"/>
<comment type="caution">
    <text evidence="2">The sequence shown here is derived from an EMBL/GenBank/DDBJ whole genome shotgun (WGS) entry which is preliminary data.</text>
</comment>
<dbReference type="EMBL" id="WUMV01000001">
    <property type="protein sequence ID" value="MXN63409.1"/>
    <property type="molecule type" value="Genomic_DNA"/>
</dbReference>